<dbReference type="InterPro" id="IPR036259">
    <property type="entry name" value="MFS_trans_sf"/>
</dbReference>
<dbReference type="InterPro" id="IPR004638">
    <property type="entry name" value="EmrB-like"/>
</dbReference>
<dbReference type="Pfam" id="PF07690">
    <property type="entry name" value="MFS_1"/>
    <property type="match status" value="1"/>
</dbReference>
<dbReference type="Gene3D" id="1.20.1250.20">
    <property type="entry name" value="MFS general substrate transporter like domains"/>
    <property type="match status" value="1"/>
</dbReference>
<dbReference type="PANTHER" id="PTHR42718:SF46">
    <property type="entry name" value="BLR6921 PROTEIN"/>
    <property type="match status" value="1"/>
</dbReference>
<evidence type="ECO:0000256" key="1">
    <source>
        <dbReference type="ARBA" id="ARBA00004651"/>
    </source>
</evidence>
<protein>
    <submittedName>
        <fullName evidence="9">EmrB/QacA subfamily drug resistance transporter</fullName>
    </submittedName>
</protein>
<dbReference type="EMBL" id="PVTJ01000003">
    <property type="protein sequence ID" value="PRY59972.1"/>
    <property type="molecule type" value="Genomic_DNA"/>
</dbReference>
<dbReference type="SUPFAM" id="SSF103473">
    <property type="entry name" value="MFS general substrate transporter"/>
    <property type="match status" value="1"/>
</dbReference>
<evidence type="ECO:0000256" key="2">
    <source>
        <dbReference type="ARBA" id="ARBA00022448"/>
    </source>
</evidence>
<proteinExistence type="predicted"/>
<dbReference type="AlphaFoldDB" id="A0A2T0UPW0"/>
<dbReference type="NCBIfam" id="TIGR00711">
    <property type="entry name" value="efflux_EmrB"/>
    <property type="match status" value="1"/>
</dbReference>
<dbReference type="RefSeq" id="WP_219926699.1">
    <property type="nucleotide sequence ID" value="NZ_PVTJ01000003.1"/>
</dbReference>
<keyword evidence="10" id="KW-1185">Reference proteome</keyword>
<evidence type="ECO:0000256" key="4">
    <source>
        <dbReference type="ARBA" id="ARBA00022692"/>
    </source>
</evidence>
<evidence type="ECO:0000256" key="6">
    <source>
        <dbReference type="ARBA" id="ARBA00023136"/>
    </source>
</evidence>
<organism evidence="9 10">
    <name type="scientific">Glycomyces artemisiae</name>
    <dbReference type="NCBI Taxonomy" id="1076443"/>
    <lineage>
        <taxon>Bacteria</taxon>
        <taxon>Bacillati</taxon>
        <taxon>Actinomycetota</taxon>
        <taxon>Actinomycetes</taxon>
        <taxon>Glycomycetales</taxon>
        <taxon>Glycomycetaceae</taxon>
        <taxon>Glycomyces</taxon>
    </lineage>
</organism>
<evidence type="ECO:0000256" key="5">
    <source>
        <dbReference type="ARBA" id="ARBA00022989"/>
    </source>
</evidence>
<feature type="transmembrane region" description="Helical" evidence="7">
    <location>
        <begin position="207"/>
        <end position="228"/>
    </location>
</feature>
<sequence length="472" mass="48335">MSSNESDRLDAALLRQVGVILLGGVLGLLSSTMVAVGLDLLAAEFDASLAVMGWASTGFLLAVTVAIPFTTWAVDRFGGRRMWLAGLVLFAAASLGAGLAWDAGSLIAFRVVQGFGAGILDPLVLILLARAAGPARAGRVMGLMGVVLSLGPVVGPVFGGAVLERLDWPWMFHLGIAIAAVVFALSLRVLPADPPRDAARALPRLDVIGLALIGPGVAALVLAASQAAEHHAFIAWQTLLPLAAGAVLLALYAVRALRPGAEPLIDLRLFASRGFSGSVAIMGMTGVVMYASLVGLPLYYQDVHASGVLTAGLLVAPFGIGGTISMPLAGWISDRIGSRSLARAGAVVLLACALALTRLDADTPIAWPVAAALVMGLASGFVSAPVMGSLYRTLPASQVAQGSSVLYTLNQLGGSIGIAVVALILETAADPVRGFQGMYWFLTATLATVLAATWLLPGRTDIPAPETARSAA</sequence>
<evidence type="ECO:0000256" key="3">
    <source>
        <dbReference type="ARBA" id="ARBA00022475"/>
    </source>
</evidence>
<name>A0A2T0UPW0_9ACTN</name>
<dbReference type="PROSITE" id="PS50850">
    <property type="entry name" value="MFS"/>
    <property type="match status" value="1"/>
</dbReference>
<comment type="caution">
    <text evidence="9">The sequence shown here is derived from an EMBL/GenBank/DDBJ whole genome shotgun (WGS) entry which is preliminary data.</text>
</comment>
<keyword evidence="6 7" id="KW-0472">Membrane</keyword>
<dbReference type="Gene3D" id="1.20.1720.10">
    <property type="entry name" value="Multidrug resistance protein D"/>
    <property type="match status" value="1"/>
</dbReference>
<feature type="transmembrane region" description="Helical" evidence="7">
    <location>
        <begin position="306"/>
        <end position="329"/>
    </location>
</feature>
<comment type="subcellular location">
    <subcellularLocation>
        <location evidence="1">Cell membrane</location>
        <topology evidence="1">Multi-pass membrane protein</topology>
    </subcellularLocation>
</comment>
<dbReference type="PANTHER" id="PTHR42718">
    <property type="entry name" value="MAJOR FACILITATOR SUPERFAMILY MULTIDRUG TRANSPORTER MFSC"/>
    <property type="match status" value="1"/>
</dbReference>
<evidence type="ECO:0000313" key="10">
    <source>
        <dbReference type="Proteomes" id="UP000238176"/>
    </source>
</evidence>
<feature type="transmembrane region" description="Helical" evidence="7">
    <location>
        <begin position="107"/>
        <end position="128"/>
    </location>
</feature>
<dbReference type="Proteomes" id="UP000238176">
    <property type="component" value="Unassembled WGS sequence"/>
</dbReference>
<evidence type="ECO:0000313" key="9">
    <source>
        <dbReference type="EMBL" id="PRY59972.1"/>
    </source>
</evidence>
<gene>
    <name evidence="9" type="ORF">B0I28_103446</name>
</gene>
<feature type="transmembrane region" description="Helical" evidence="7">
    <location>
        <begin position="12"/>
        <end position="37"/>
    </location>
</feature>
<keyword evidence="2" id="KW-0813">Transport</keyword>
<feature type="transmembrane region" description="Helical" evidence="7">
    <location>
        <begin position="365"/>
        <end position="384"/>
    </location>
</feature>
<feature type="transmembrane region" description="Helical" evidence="7">
    <location>
        <begin position="140"/>
        <end position="162"/>
    </location>
</feature>
<keyword evidence="4 7" id="KW-0812">Transmembrane</keyword>
<feature type="transmembrane region" description="Helical" evidence="7">
    <location>
        <begin position="168"/>
        <end position="187"/>
    </location>
</feature>
<feature type="transmembrane region" description="Helical" evidence="7">
    <location>
        <begin position="234"/>
        <end position="254"/>
    </location>
</feature>
<evidence type="ECO:0000259" key="8">
    <source>
        <dbReference type="PROSITE" id="PS50850"/>
    </source>
</evidence>
<feature type="transmembrane region" description="Helical" evidence="7">
    <location>
        <begin position="49"/>
        <end position="70"/>
    </location>
</feature>
<dbReference type="InterPro" id="IPR011701">
    <property type="entry name" value="MFS"/>
</dbReference>
<reference evidence="9 10" key="1">
    <citation type="submission" date="2018-03" db="EMBL/GenBank/DDBJ databases">
        <title>Genomic Encyclopedia of Type Strains, Phase III (KMG-III): the genomes of soil and plant-associated and newly described type strains.</title>
        <authorList>
            <person name="Whitman W."/>
        </authorList>
    </citation>
    <scope>NUCLEOTIDE SEQUENCE [LARGE SCALE GENOMIC DNA]</scope>
    <source>
        <strain evidence="9 10">CGMCC 4.7067</strain>
    </source>
</reference>
<feature type="transmembrane region" description="Helical" evidence="7">
    <location>
        <begin position="82"/>
        <end position="101"/>
    </location>
</feature>
<feature type="transmembrane region" description="Helical" evidence="7">
    <location>
        <begin position="275"/>
        <end position="300"/>
    </location>
</feature>
<feature type="transmembrane region" description="Helical" evidence="7">
    <location>
        <begin position="341"/>
        <end position="359"/>
    </location>
</feature>
<feature type="transmembrane region" description="Helical" evidence="7">
    <location>
        <begin position="437"/>
        <end position="456"/>
    </location>
</feature>
<accession>A0A2T0UPW0</accession>
<feature type="domain" description="Major facilitator superfamily (MFS) profile" evidence="8">
    <location>
        <begin position="16"/>
        <end position="461"/>
    </location>
</feature>
<evidence type="ECO:0000256" key="7">
    <source>
        <dbReference type="SAM" id="Phobius"/>
    </source>
</evidence>
<keyword evidence="5 7" id="KW-1133">Transmembrane helix</keyword>
<dbReference type="InterPro" id="IPR020846">
    <property type="entry name" value="MFS_dom"/>
</dbReference>
<keyword evidence="3" id="KW-1003">Cell membrane</keyword>
<dbReference type="GO" id="GO:0005886">
    <property type="term" value="C:plasma membrane"/>
    <property type="evidence" value="ECO:0007669"/>
    <property type="project" value="UniProtKB-SubCell"/>
</dbReference>
<feature type="transmembrane region" description="Helical" evidence="7">
    <location>
        <begin position="405"/>
        <end position="425"/>
    </location>
</feature>
<dbReference type="GO" id="GO:0022857">
    <property type="term" value="F:transmembrane transporter activity"/>
    <property type="evidence" value="ECO:0007669"/>
    <property type="project" value="InterPro"/>
</dbReference>